<proteinExistence type="predicted"/>
<dbReference type="Proteomes" id="UP000001307">
    <property type="component" value="Unassembled WGS sequence"/>
</dbReference>
<evidence type="ECO:0000313" key="2">
    <source>
        <dbReference type="Proteomes" id="UP000001307"/>
    </source>
</evidence>
<gene>
    <name evidence="1" type="ORF">GSOID_T00001453001</name>
</gene>
<dbReference type="InParanoid" id="E4Y3A2"/>
<organism evidence="1">
    <name type="scientific">Oikopleura dioica</name>
    <name type="common">Tunicate</name>
    <dbReference type="NCBI Taxonomy" id="34765"/>
    <lineage>
        <taxon>Eukaryota</taxon>
        <taxon>Metazoa</taxon>
        <taxon>Chordata</taxon>
        <taxon>Tunicata</taxon>
        <taxon>Appendicularia</taxon>
        <taxon>Copelata</taxon>
        <taxon>Oikopleuridae</taxon>
        <taxon>Oikopleura</taxon>
    </lineage>
</organism>
<dbReference type="EMBL" id="FN654082">
    <property type="protein sequence ID" value="CBY16318.1"/>
    <property type="molecule type" value="Genomic_DNA"/>
</dbReference>
<name>E4Y3A2_OIKDI</name>
<evidence type="ECO:0000313" key="1">
    <source>
        <dbReference type="EMBL" id="CBY16318.1"/>
    </source>
</evidence>
<dbReference type="AlphaFoldDB" id="E4Y3A2"/>
<sequence length="217" mass="25202">MSEQLVVWEELAQATSNDSSALEIPIFMRDVETLDGEELYPEYGGVSIKRNIRFPIRAPFFDRLAFHLQTARFPIPNSHINFSLLTKNAEVYLGLENVAGVLKSNDDDIYRLTDHRIRAVDGVKCHFGLRYSYAPRWKLLSRYIENIDCIFLEGLQLRKNNKLQFDENRLIVRSNTVSTRLGHARVILPICFSTPTMCNFLEIMGKFCWSSRKFMPF</sequence>
<reference evidence="1" key="1">
    <citation type="journal article" date="2010" name="Science">
        <title>Plasticity of animal genome architecture unmasked by rapid evolution of a pelagic tunicate.</title>
        <authorList>
            <person name="Denoeud F."/>
            <person name="Henriet S."/>
            <person name="Mungpakdee S."/>
            <person name="Aury J.M."/>
            <person name="Da Silva C."/>
            <person name="Brinkmann H."/>
            <person name="Mikhaleva J."/>
            <person name="Olsen L.C."/>
            <person name="Jubin C."/>
            <person name="Canestro C."/>
            <person name="Bouquet J.M."/>
            <person name="Danks G."/>
            <person name="Poulain J."/>
            <person name="Campsteijn C."/>
            <person name="Adamski M."/>
            <person name="Cross I."/>
            <person name="Yadetie F."/>
            <person name="Muffato M."/>
            <person name="Louis A."/>
            <person name="Butcher S."/>
            <person name="Tsagkogeorga G."/>
            <person name="Konrad A."/>
            <person name="Singh S."/>
            <person name="Jensen M.F."/>
            <person name="Cong E.H."/>
            <person name="Eikeseth-Otteraa H."/>
            <person name="Noel B."/>
            <person name="Anthouard V."/>
            <person name="Porcel B.M."/>
            <person name="Kachouri-Lafond R."/>
            <person name="Nishino A."/>
            <person name="Ugolini M."/>
            <person name="Chourrout P."/>
            <person name="Nishida H."/>
            <person name="Aasland R."/>
            <person name="Huzurbazar S."/>
            <person name="Westhof E."/>
            <person name="Delsuc F."/>
            <person name="Lehrach H."/>
            <person name="Reinhardt R."/>
            <person name="Weissenbach J."/>
            <person name="Roy S.W."/>
            <person name="Artiguenave F."/>
            <person name="Postlethwait J.H."/>
            <person name="Manak J.R."/>
            <person name="Thompson E.M."/>
            <person name="Jaillon O."/>
            <person name="Du Pasquier L."/>
            <person name="Boudinot P."/>
            <person name="Liberles D.A."/>
            <person name="Volff J.N."/>
            <person name="Philippe H."/>
            <person name="Lenhard B."/>
            <person name="Roest Crollius H."/>
            <person name="Wincker P."/>
            <person name="Chourrout D."/>
        </authorList>
    </citation>
    <scope>NUCLEOTIDE SEQUENCE [LARGE SCALE GENOMIC DNA]</scope>
</reference>
<accession>E4Y3A2</accession>
<protein>
    <submittedName>
        <fullName evidence="1">Uncharacterized protein</fullName>
    </submittedName>
</protein>
<keyword evidence="2" id="KW-1185">Reference proteome</keyword>